<dbReference type="AlphaFoldDB" id="A0A6L6XTK6"/>
<gene>
    <name evidence="1" type="ORF">GON03_11485</name>
</gene>
<dbReference type="RefSeq" id="WP_157342638.1">
    <property type="nucleotide sequence ID" value="NZ_WSEK01000004.1"/>
</dbReference>
<accession>A0A6L6XTK6</accession>
<name>A0A6L6XTK6_9ACTN</name>
<reference evidence="1 2" key="1">
    <citation type="submission" date="2019-12" db="EMBL/GenBank/DDBJ databases">
        <authorList>
            <person name="Huq M.A."/>
        </authorList>
    </citation>
    <scope>NUCLEOTIDE SEQUENCE [LARGE SCALE GENOMIC DNA]</scope>
    <source>
        <strain evidence="1 2">MAH-18</strain>
    </source>
</reference>
<comment type="caution">
    <text evidence="1">The sequence shown here is derived from an EMBL/GenBank/DDBJ whole genome shotgun (WGS) entry which is preliminary data.</text>
</comment>
<dbReference type="Pfam" id="PF10094">
    <property type="entry name" value="DUF2332"/>
    <property type="match status" value="1"/>
</dbReference>
<evidence type="ECO:0000313" key="2">
    <source>
        <dbReference type="Proteomes" id="UP000473525"/>
    </source>
</evidence>
<protein>
    <submittedName>
        <fullName evidence="1">DUF2332 family protein</fullName>
    </submittedName>
</protein>
<dbReference type="InterPro" id="IPR011200">
    <property type="entry name" value="UCP012608"/>
</dbReference>
<dbReference type="EMBL" id="WSEK01000004">
    <property type="protein sequence ID" value="MVQ49806.1"/>
    <property type="molecule type" value="Genomic_DNA"/>
</dbReference>
<evidence type="ECO:0000313" key="1">
    <source>
        <dbReference type="EMBL" id="MVQ49806.1"/>
    </source>
</evidence>
<organism evidence="1 2">
    <name type="scientific">Nocardioides agri</name>
    <dbReference type="NCBI Taxonomy" id="2682843"/>
    <lineage>
        <taxon>Bacteria</taxon>
        <taxon>Bacillati</taxon>
        <taxon>Actinomycetota</taxon>
        <taxon>Actinomycetes</taxon>
        <taxon>Propionibacteriales</taxon>
        <taxon>Nocardioidaceae</taxon>
        <taxon>Nocardioides</taxon>
    </lineage>
</organism>
<sequence>MDLTADTAEQYRAFALDARGYSPCFDDWASRVAEDPEVLGWLSRLPLPKQQPNLVFAAARWHGVAAPGPYDGLRTALLADDGAIERTILARSTQTNEAGRLATLLPAFASVAGGRPIALIEVGASAGLNLFPDRYAYEWSTAAGVRRAGAGPVLAARVEGPAPLPDAVPDVSWRAGVDLHPIDVTDADQVEWLTNLVWPEHEERRALLARAVEVARTEPPRLVAGDLLDRLPALVEEAAAHGPVVVFHSAVIAYLAPDDRDRFQDLMTDLVGRGRCHWVSNEGPRVLPAVTATGPAMPDDVRGFVLGVDGRAVAWAHGHGTWLRWFDLKRA</sequence>
<proteinExistence type="predicted"/>
<dbReference type="Proteomes" id="UP000473525">
    <property type="component" value="Unassembled WGS sequence"/>
</dbReference>
<keyword evidence="2" id="KW-1185">Reference proteome</keyword>